<evidence type="ECO:0000313" key="3">
    <source>
        <dbReference type="Proteomes" id="UP001500842"/>
    </source>
</evidence>
<dbReference type="Proteomes" id="UP001500842">
    <property type="component" value="Unassembled WGS sequence"/>
</dbReference>
<feature type="region of interest" description="Disordered" evidence="1">
    <location>
        <begin position="115"/>
        <end position="141"/>
    </location>
</feature>
<evidence type="ECO:0000256" key="1">
    <source>
        <dbReference type="SAM" id="MobiDB-lite"/>
    </source>
</evidence>
<accession>A0ABN2B3F8</accession>
<proteinExistence type="predicted"/>
<reference evidence="2 3" key="1">
    <citation type="journal article" date="2019" name="Int. J. Syst. Evol. Microbiol.">
        <title>The Global Catalogue of Microorganisms (GCM) 10K type strain sequencing project: providing services to taxonomists for standard genome sequencing and annotation.</title>
        <authorList>
            <consortium name="The Broad Institute Genomics Platform"/>
            <consortium name="The Broad Institute Genome Sequencing Center for Infectious Disease"/>
            <person name="Wu L."/>
            <person name="Ma J."/>
        </authorList>
    </citation>
    <scope>NUCLEOTIDE SEQUENCE [LARGE SCALE GENOMIC DNA]</scope>
    <source>
        <strain evidence="2 3">JCM 14942</strain>
    </source>
</reference>
<protein>
    <submittedName>
        <fullName evidence="2">Uncharacterized protein</fullName>
    </submittedName>
</protein>
<feature type="compositionally biased region" description="Basic and acidic residues" evidence="1">
    <location>
        <begin position="1"/>
        <end position="17"/>
    </location>
</feature>
<feature type="compositionally biased region" description="Basic and acidic residues" evidence="1">
    <location>
        <begin position="126"/>
        <end position="135"/>
    </location>
</feature>
<dbReference type="EMBL" id="BAAAOR010000028">
    <property type="protein sequence ID" value="GAA1531868.1"/>
    <property type="molecule type" value="Genomic_DNA"/>
</dbReference>
<keyword evidence="3" id="KW-1185">Reference proteome</keyword>
<feature type="region of interest" description="Disordered" evidence="1">
    <location>
        <begin position="62"/>
        <end position="86"/>
    </location>
</feature>
<feature type="region of interest" description="Disordered" evidence="1">
    <location>
        <begin position="1"/>
        <end position="23"/>
    </location>
</feature>
<comment type="caution">
    <text evidence="2">The sequence shown here is derived from an EMBL/GenBank/DDBJ whole genome shotgun (WGS) entry which is preliminary data.</text>
</comment>
<name>A0ABN2B3F8_9ACTN</name>
<evidence type="ECO:0000313" key="2">
    <source>
        <dbReference type="EMBL" id="GAA1531868.1"/>
    </source>
</evidence>
<organism evidence="2 3">
    <name type="scientific">Nocardioides humi</name>
    <dbReference type="NCBI Taxonomy" id="449461"/>
    <lineage>
        <taxon>Bacteria</taxon>
        <taxon>Bacillati</taxon>
        <taxon>Actinomycetota</taxon>
        <taxon>Actinomycetes</taxon>
        <taxon>Propionibacteriales</taxon>
        <taxon>Nocardioidaceae</taxon>
        <taxon>Nocardioides</taxon>
    </lineage>
</organism>
<sequence length="141" mass="15116">MQTHQHDCAASRQKTDLDPTVPAEDLGRYVTPVAGCVGQRVDPPTAGGELVDQVRSLSGQVVPVGESDPVGEREAPQVAQLESQQAESVGMPVRIVGLRSTHRRRLSCVRHHTGCVRGLSRSPPHAGRDDLDPSSDRSPTL</sequence>
<gene>
    <name evidence="2" type="ORF">GCM10009788_38810</name>
</gene>